<dbReference type="Pfam" id="PF00440">
    <property type="entry name" value="TetR_N"/>
    <property type="match status" value="1"/>
</dbReference>
<dbReference type="AlphaFoldDB" id="X5MNC2"/>
<dbReference type="Proteomes" id="UP000032160">
    <property type="component" value="Chromosome I"/>
</dbReference>
<dbReference type="SUPFAM" id="SSF48498">
    <property type="entry name" value="Tetracyclin repressor-like, C-terminal domain"/>
    <property type="match status" value="1"/>
</dbReference>
<keyword evidence="1" id="KW-0805">Transcription regulation</keyword>
<dbReference type="InterPro" id="IPR036271">
    <property type="entry name" value="Tet_transcr_reg_TetR-rel_C_sf"/>
</dbReference>
<evidence type="ECO:0000313" key="6">
    <source>
        <dbReference type="EMBL" id="CDO59986.1"/>
    </source>
</evidence>
<keyword evidence="2 4" id="KW-0238">DNA-binding</keyword>
<dbReference type="PRINTS" id="PR00455">
    <property type="entry name" value="HTHTETR"/>
</dbReference>
<dbReference type="Gene3D" id="1.10.357.10">
    <property type="entry name" value="Tetracycline Repressor, domain 2"/>
    <property type="match status" value="1"/>
</dbReference>
<dbReference type="PATRIC" id="fig|1458461.3.peg.1776"/>
<dbReference type="RefSeq" id="WP_043948135.1">
    <property type="nucleotide sequence ID" value="NZ_HG966617.1"/>
</dbReference>
<keyword evidence="7" id="KW-1185">Reference proteome</keyword>
<dbReference type="Gene3D" id="1.10.10.60">
    <property type="entry name" value="Homeodomain-like"/>
    <property type="match status" value="1"/>
</dbReference>
<evidence type="ECO:0000259" key="5">
    <source>
        <dbReference type="PROSITE" id="PS50977"/>
    </source>
</evidence>
<dbReference type="PROSITE" id="PS50977">
    <property type="entry name" value="HTH_TETR_2"/>
    <property type="match status" value="1"/>
</dbReference>
<evidence type="ECO:0000256" key="1">
    <source>
        <dbReference type="ARBA" id="ARBA00023015"/>
    </source>
</evidence>
<proteinExistence type="predicted"/>
<reference evidence="6 7" key="1">
    <citation type="journal article" date="2014" name="Front. Genet.">
        <title>Genome and metabolic network of "Candidatus Phaeomarinobacter ectocarpi" Ec32, a new candidate genus of Alphaproteobacteria frequently associated with brown algae.</title>
        <authorList>
            <person name="Dittami S.M."/>
            <person name="Barbeyron T."/>
            <person name="Boyen C."/>
            <person name="Cambefort J."/>
            <person name="Collet G."/>
            <person name="Delage L."/>
            <person name="Gobet A."/>
            <person name="Groisillier A."/>
            <person name="Leblanc C."/>
            <person name="Michel G."/>
            <person name="Scornet D."/>
            <person name="Siegel A."/>
            <person name="Tapia J.E."/>
            <person name="Tonon T."/>
        </authorList>
    </citation>
    <scope>NUCLEOTIDE SEQUENCE [LARGE SCALE GENOMIC DNA]</scope>
    <source>
        <strain evidence="6 7">Ec32</strain>
    </source>
</reference>
<dbReference type="SUPFAM" id="SSF46689">
    <property type="entry name" value="Homeodomain-like"/>
    <property type="match status" value="1"/>
</dbReference>
<dbReference type="OrthoDB" id="9795242at2"/>
<dbReference type="EMBL" id="HG966617">
    <property type="protein sequence ID" value="CDO59986.1"/>
    <property type="molecule type" value="Genomic_DNA"/>
</dbReference>
<evidence type="ECO:0000256" key="3">
    <source>
        <dbReference type="ARBA" id="ARBA00023163"/>
    </source>
</evidence>
<evidence type="ECO:0000256" key="2">
    <source>
        <dbReference type="ARBA" id="ARBA00023125"/>
    </source>
</evidence>
<evidence type="ECO:0000256" key="4">
    <source>
        <dbReference type="PROSITE-ProRule" id="PRU00335"/>
    </source>
</evidence>
<keyword evidence="3" id="KW-0804">Transcription</keyword>
<sequence>MPRAKSHSRTTLVDSALTQFWKAGYHVISMGDLVRETGVSRGSIYSDFSGKQALFHACLERYQELYVTPAFGQVEADGARLEDIRNYIERQLRSVAESDQPVLGCLVANTLAQLDPDDTETRDRLEAHNRRLTAGFTKVFTHENASHGLLSDDEISALAGFTTVSVQGLWSYARTAPNTDVLFSYADVLLTVLKQHLRGTQN</sequence>
<dbReference type="PANTHER" id="PTHR47506:SF10">
    <property type="entry name" value="TRANSCRIPTIONAL REGULATORY PROTEIN"/>
    <property type="match status" value="1"/>
</dbReference>
<dbReference type="InterPro" id="IPR009057">
    <property type="entry name" value="Homeodomain-like_sf"/>
</dbReference>
<protein>
    <submittedName>
        <fullName evidence="6">Transcriptional regulator, TetR family</fullName>
    </submittedName>
</protein>
<organism evidence="6 7">
    <name type="scientific">Candidatus Phaeomarinibacter ectocarpi</name>
    <dbReference type="NCBI Taxonomy" id="1458461"/>
    <lineage>
        <taxon>Bacteria</taxon>
        <taxon>Pseudomonadati</taxon>
        <taxon>Pseudomonadota</taxon>
        <taxon>Alphaproteobacteria</taxon>
        <taxon>Hyphomicrobiales</taxon>
        <taxon>Parvibaculaceae</taxon>
        <taxon>Candidatus Phaeomarinibacter</taxon>
    </lineage>
</organism>
<feature type="DNA-binding region" description="H-T-H motif" evidence="4">
    <location>
        <begin position="29"/>
        <end position="48"/>
    </location>
</feature>
<dbReference type="KEGG" id="pect:BN1012_Phect1772"/>
<dbReference type="InterPro" id="IPR001647">
    <property type="entry name" value="HTH_TetR"/>
</dbReference>
<evidence type="ECO:0000313" key="7">
    <source>
        <dbReference type="Proteomes" id="UP000032160"/>
    </source>
</evidence>
<accession>X5MNC2</accession>
<dbReference type="STRING" id="1458461.BN1012_Phect1772"/>
<name>X5MNC2_9HYPH</name>
<dbReference type="GO" id="GO:0003677">
    <property type="term" value="F:DNA binding"/>
    <property type="evidence" value="ECO:0007669"/>
    <property type="project" value="UniProtKB-UniRule"/>
</dbReference>
<dbReference type="HOGENOM" id="CLU_069356_28_0_5"/>
<dbReference type="PANTHER" id="PTHR47506">
    <property type="entry name" value="TRANSCRIPTIONAL REGULATORY PROTEIN"/>
    <property type="match status" value="1"/>
</dbReference>
<feature type="domain" description="HTH tetR-type" evidence="5">
    <location>
        <begin position="6"/>
        <end position="66"/>
    </location>
</feature>
<gene>
    <name evidence="6" type="ORF">BN1012_Phect1772</name>
</gene>